<dbReference type="Pfam" id="PF25753">
    <property type="entry name" value="SF0329"/>
    <property type="match status" value="1"/>
</dbReference>
<accession>A0A6N3BI86</accession>
<evidence type="ECO:0000313" key="1">
    <source>
        <dbReference type="EMBL" id="VYU02358.1"/>
    </source>
</evidence>
<protein>
    <submittedName>
        <fullName evidence="1">Uncharacterized protein</fullName>
    </submittedName>
</protein>
<dbReference type="AlphaFoldDB" id="A0A6N3BI86"/>
<sequence length="79" mass="9389">MATWSGIRHKLETEYLAISLRGHIQYFVTTYSKSPDHEGRAAIRYNGKEIIKGNYWNQYVKAHLFPKDDTYERRMHEGL</sequence>
<reference evidence="1" key="1">
    <citation type="submission" date="2019-11" db="EMBL/GenBank/DDBJ databases">
        <authorList>
            <person name="Feng L."/>
        </authorList>
    </citation>
    <scope>NUCLEOTIDE SEQUENCE</scope>
    <source>
        <strain evidence="1">VatypicaLFYP47</strain>
    </source>
</reference>
<gene>
    <name evidence="1" type="ORF">VALFYP47_01169</name>
</gene>
<name>A0A6N3BI86_9FIRM</name>
<proteinExistence type="predicted"/>
<organism evidence="1">
    <name type="scientific">Veillonella atypica</name>
    <dbReference type="NCBI Taxonomy" id="39777"/>
    <lineage>
        <taxon>Bacteria</taxon>
        <taxon>Bacillati</taxon>
        <taxon>Bacillota</taxon>
        <taxon>Negativicutes</taxon>
        <taxon>Veillonellales</taxon>
        <taxon>Veillonellaceae</taxon>
        <taxon>Veillonella</taxon>
    </lineage>
</organism>
<dbReference type="InterPro" id="IPR057955">
    <property type="entry name" value="SF0329-like"/>
</dbReference>
<dbReference type="EMBL" id="CACRUN010000013">
    <property type="protein sequence ID" value="VYU02358.1"/>
    <property type="molecule type" value="Genomic_DNA"/>
</dbReference>